<keyword evidence="3" id="KW-1185">Reference proteome</keyword>
<accession>A0A917TBN4</accession>
<dbReference type="AlphaFoldDB" id="A0A917TBN4"/>
<sequence length="55" mass="6214">MLFITACLLTFSIAMLFLADLLSMAAIITHFFGVFTLVFGMVFIVLIVLDKRDRL</sequence>
<evidence type="ECO:0000313" key="3">
    <source>
        <dbReference type="Proteomes" id="UP000649829"/>
    </source>
</evidence>
<proteinExistence type="predicted"/>
<dbReference type="RefSeq" id="WP_156954592.1">
    <property type="nucleotide sequence ID" value="NZ_BMLF01000010.1"/>
</dbReference>
<gene>
    <name evidence="2" type="ORF">GCM10011534_44470</name>
</gene>
<evidence type="ECO:0000256" key="1">
    <source>
        <dbReference type="SAM" id="Phobius"/>
    </source>
</evidence>
<name>A0A917TBN4_9RHOB</name>
<reference evidence="2" key="2">
    <citation type="submission" date="2020-09" db="EMBL/GenBank/DDBJ databases">
        <authorList>
            <person name="Sun Q."/>
            <person name="Zhou Y."/>
        </authorList>
    </citation>
    <scope>NUCLEOTIDE SEQUENCE</scope>
    <source>
        <strain evidence="2">CGMCC 1.6293</strain>
    </source>
</reference>
<comment type="caution">
    <text evidence="2">The sequence shown here is derived from an EMBL/GenBank/DDBJ whole genome shotgun (WGS) entry which is preliminary data.</text>
</comment>
<feature type="transmembrane region" description="Helical" evidence="1">
    <location>
        <begin position="28"/>
        <end position="49"/>
    </location>
</feature>
<reference evidence="2" key="1">
    <citation type="journal article" date="2014" name="Int. J. Syst. Evol. Microbiol.">
        <title>Complete genome sequence of Corynebacterium casei LMG S-19264T (=DSM 44701T), isolated from a smear-ripened cheese.</title>
        <authorList>
            <consortium name="US DOE Joint Genome Institute (JGI-PGF)"/>
            <person name="Walter F."/>
            <person name="Albersmeier A."/>
            <person name="Kalinowski J."/>
            <person name="Ruckert C."/>
        </authorList>
    </citation>
    <scope>NUCLEOTIDE SEQUENCE</scope>
    <source>
        <strain evidence="2">CGMCC 1.6293</strain>
    </source>
</reference>
<keyword evidence="1" id="KW-1133">Transmembrane helix</keyword>
<dbReference type="EMBL" id="BMLF01000010">
    <property type="protein sequence ID" value="GGM17569.1"/>
    <property type="molecule type" value="Genomic_DNA"/>
</dbReference>
<protein>
    <submittedName>
        <fullName evidence="2">Uncharacterized protein</fullName>
    </submittedName>
</protein>
<keyword evidence="1" id="KW-0472">Membrane</keyword>
<dbReference type="Proteomes" id="UP000649829">
    <property type="component" value="Unassembled WGS sequence"/>
</dbReference>
<keyword evidence="1" id="KW-0812">Transmembrane</keyword>
<organism evidence="2 3">
    <name type="scientific">Pseudooceanicola nanhaiensis</name>
    <dbReference type="NCBI Taxonomy" id="375761"/>
    <lineage>
        <taxon>Bacteria</taxon>
        <taxon>Pseudomonadati</taxon>
        <taxon>Pseudomonadota</taxon>
        <taxon>Alphaproteobacteria</taxon>
        <taxon>Rhodobacterales</taxon>
        <taxon>Paracoccaceae</taxon>
        <taxon>Pseudooceanicola</taxon>
    </lineage>
</organism>
<evidence type="ECO:0000313" key="2">
    <source>
        <dbReference type="EMBL" id="GGM17569.1"/>
    </source>
</evidence>